<evidence type="ECO:0000313" key="3">
    <source>
        <dbReference type="Proteomes" id="UP000054771"/>
    </source>
</evidence>
<dbReference type="Proteomes" id="UP000054771">
    <property type="component" value="Unassembled WGS sequence"/>
</dbReference>
<dbReference type="OrthoDB" id="4323953at2759"/>
<sequence>MESERLSQLRQNGLSRPAATPLPTLAMTLSTKGAITPKEPGPGRPAPAWIVKFTVTYPAIPNTNRPQEPIIFKASSVTDVSRYRLQYLLNGEWRDAELGVGCMAGIDFYEESPSEMNVAENYGTFRVLSPGEVWERSFSVFGLDWQCPGENTVGPGGDAFRLQYMGGPLEWWDYGRREEHKETVVTINAFGEVVSLKDNVGREKLVLQRSNVLEAIWSHSARR</sequence>
<organism evidence="2 3">
    <name type="scientific">Aspergillus calidoustus</name>
    <dbReference type="NCBI Taxonomy" id="454130"/>
    <lineage>
        <taxon>Eukaryota</taxon>
        <taxon>Fungi</taxon>
        <taxon>Dikarya</taxon>
        <taxon>Ascomycota</taxon>
        <taxon>Pezizomycotina</taxon>
        <taxon>Eurotiomycetes</taxon>
        <taxon>Eurotiomycetidae</taxon>
        <taxon>Eurotiales</taxon>
        <taxon>Aspergillaceae</taxon>
        <taxon>Aspergillus</taxon>
        <taxon>Aspergillus subgen. Nidulantes</taxon>
    </lineage>
</organism>
<protein>
    <submittedName>
        <fullName evidence="2">Uncharacterized protein</fullName>
    </submittedName>
</protein>
<gene>
    <name evidence="2" type="ORF">ASPCAL12350</name>
</gene>
<dbReference type="AlphaFoldDB" id="A0A0U5GBY0"/>
<evidence type="ECO:0000313" key="2">
    <source>
        <dbReference type="EMBL" id="CEL09211.1"/>
    </source>
</evidence>
<name>A0A0U5GBY0_ASPCI</name>
<keyword evidence="3" id="KW-1185">Reference proteome</keyword>
<feature type="region of interest" description="Disordered" evidence="1">
    <location>
        <begin position="1"/>
        <end position="21"/>
    </location>
</feature>
<evidence type="ECO:0000256" key="1">
    <source>
        <dbReference type="SAM" id="MobiDB-lite"/>
    </source>
</evidence>
<accession>A0A0U5GBY0</accession>
<reference evidence="3" key="1">
    <citation type="journal article" date="2016" name="Genome Announc.">
        <title>Draft genome sequences of fungus Aspergillus calidoustus.</title>
        <authorList>
            <person name="Horn F."/>
            <person name="Linde J."/>
            <person name="Mattern D.J."/>
            <person name="Walther G."/>
            <person name="Guthke R."/>
            <person name="Scherlach K."/>
            <person name="Martin K."/>
            <person name="Brakhage A.A."/>
            <person name="Petzke L."/>
            <person name="Valiante V."/>
        </authorList>
    </citation>
    <scope>NUCLEOTIDE SEQUENCE [LARGE SCALE GENOMIC DNA]</scope>
    <source>
        <strain evidence="3">SF006504</strain>
    </source>
</reference>
<dbReference type="EMBL" id="CDMC01000013">
    <property type="protein sequence ID" value="CEL09211.1"/>
    <property type="molecule type" value="Genomic_DNA"/>
</dbReference>
<proteinExistence type="predicted"/>